<accession>A0AA38IVN0</accession>
<organism evidence="3 4">
    <name type="scientific">Zophobas morio</name>
    <dbReference type="NCBI Taxonomy" id="2755281"/>
    <lineage>
        <taxon>Eukaryota</taxon>
        <taxon>Metazoa</taxon>
        <taxon>Ecdysozoa</taxon>
        <taxon>Arthropoda</taxon>
        <taxon>Hexapoda</taxon>
        <taxon>Insecta</taxon>
        <taxon>Pterygota</taxon>
        <taxon>Neoptera</taxon>
        <taxon>Endopterygota</taxon>
        <taxon>Coleoptera</taxon>
        <taxon>Polyphaga</taxon>
        <taxon>Cucujiformia</taxon>
        <taxon>Tenebrionidae</taxon>
        <taxon>Zophobas</taxon>
    </lineage>
</organism>
<feature type="transmembrane region" description="Helical" evidence="2">
    <location>
        <begin position="32"/>
        <end position="57"/>
    </location>
</feature>
<keyword evidence="2" id="KW-1133">Transmembrane helix</keyword>
<feature type="compositionally biased region" description="Polar residues" evidence="1">
    <location>
        <begin position="98"/>
        <end position="107"/>
    </location>
</feature>
<evidence type="ECO:0000313" key="4">
    <source>
        <dbReference type="Proteomes" id="UP001168821"/>
    </source>
</evidence>
<keyword evidence="2" id="KW-0812">Transmembrane</keyword>
<evidence type="ECO:0000313" key="3">
    <source>
        <dbReference type="EMBL" id="KAJ3663870.1"/>
    </source>
</evidence>
<dbReference type="Proteomes" id="UP001168821">
    <property type="component" value="Unassembled WGS sequence"/>
</dbReference>
<gene>
    <name evidence="3" type="ORF">Zmor_008091</name>
</gene>
<keyword evidence="4" id="KW-1185">Reference proteome</keyword>
<keyword evidence="2" id="KW-0472">Membrane</keyword>
<evidence type="ECO:0000256" key="2">
    <source>
        <dbReference type="SAM" id="Phobius"/>
    </source>
</evidence>
<name>A0AA38IVN0_9CUCU</name>
<evidence type="ECO:0000256" key="1">
    <source>
        <dbReference type="SAM" id="MobiDB-lite"/>
    </source>
</evidence>
<protein>
    <submittedName>
        <fullName evidence="3">Uncharacterized protein</fullName>
    </submittedName>
</protein>
<sequence length="138" mass="15802">MKQAQRTRRETRTGRPWKTDCAIRRDRLTILLWIKFVSLLSSLRSLFQLFTILSLLWPLRRRSERACTQRLRQARPSPSETAKACAAIGRRPGVAAHVTTTQRSDVTPASPGPSRQHRRRPERLGLAGRFQSDEAITT</sequence>
<dbReference type="AlphaFoldDB" id="A0AA38IVN0"/>
<dbReference type="EMBL" id="JALNTZ010000002">
    <property type="protein sequence ID" value="KAJ3663870.1"/>
    <property type="molecule type" value="Genomic_DNA"/>
</dbReference>
<feature type="region of interest" description="Disordered" evidence="1">
    <location>
        <begin position="91"/>
        <end position="138"/>
    </location>
</feature>
<proteinExistence type="predicted"/>
<reference evidence="3" key="1">
    <citation type="journal article" date="2023" name="G3 (Bethesda)">
        <title>Whole genome assemblies of Zophobas morio and Tenebrio molitor.</title>
        <authorList>
            <person name="Kaur S."/>
            <person name="Stinson S.A."/>
            <person name="diCenzo G.C."/>
        </authorList>
    </citation>
    <scope>NUCLEOTIDE SEQUENCE</scope>
    <source>
        <strain evidence="3">QUZm001</strain>
    </source>
</reference>
<comment type="caution">
    <text evidence="3">The sequence shown here is derived from an EMBL/GenBank/DDBJ whole genome shotgun (WGS) entry which is preliminary data.</text>
</comment>